<reference evidence="3" key="1">
    <citation type="journal article" date="2020" name="PLoS Negl. Trop. Dis.">
        <title>High-quality nuclear genome for Sarcoptes scabiei-A critical resource for a neglected parasite.</title>
        <authorList>
            <person name="Korhonen P.K."/>
            <person name="Gasser R.B."/>
            <person name="Ma G."/>
            <person name="Wang T."/>
            <person name="Stroehlein A.J."/>
            <person name="Young N.D."/>
            <person name="Ang C.S."/>
            <person name="Fernando D.D."/>
            <person name="Lu H.C."/>
            <person name="Taylor S."/>
            <person name="Reynolds S.L."/>
            <person name="Mofiz E."/>
            <person name="Najaraj S.H."/>
            <person name="Gowda H."/>
            <person name="Madugundu A."/>
            <person name="Renuse S."/>
            <person name="Holt D."/>
            <person name="Pandey A."/>
            <person name="Papenfuss A.T."/>
            <person name="Fischer K."/>
        </authorList>
    </citation>
    <scope>NUCLEOTIDE SEQUENCE [LARGE SCALE GENOMIC DNA]</scope>
</reference>
<evidence type="ECO:0000313" key="3">
    <source>
        <dbReference type="Proteomes" id="UP000070412"/>
    </source>
</evidence>
<sequence>MESLIKFYLDDVFTIEQFEAWLTATNKIDLINLSINQDRRDDIVECLANFQNPRQFVEKFKLTLHSSFKWIFELPKNHQPILKNSSFDINDYEAFPALNRDENIETNRIECFKKSSNKCDSIEKGSEHQYTFTHNLDLKEERELLKKFRQNLSSKSSSTLSSSKVDTDSTWHPIKPSYENVQSKELIEKIHKLYCWLLKQNYLGSIMEEIRFCFEVLFLKSFCSSSNNEKQKLSLENSQNIFTNLFNRYENCFYFAYLTFEKIFLDENLLLFFNLNVYNLLMENQSLLDFLPSSSIKERILDLQTQKLFDLSNTDPCESITESFVPYKPETDGKQNFPNNQSFANFRRQRDEFYRLYKRYEENYWYDQLLTDKTLQSVFESGARTILSSSKDVGNSYHLAKLFIDQLLKSCFNRSNEADFSEIKSLRSEENETLKVPKDRLDKLQKRIIKRNQNENSIPDNLYEENFPHVKEKFFRDFIYYLDSHSFNEQLKMLLRQKFDEIILHCDCFALMEQLQNGSFDELKIFLSQHLSLTNLLARFIGFVSFYGLETRKLEQRPNDCCDSIGFEEQQKLLRSQNFSNLLTIPIESYLIESLENYCLLIVLPWALELLGFIDQISISLEPFINITSLLILIHQQYLPNLEFYARKDQCKNLIRIFLQLLLERYFQKKKINIDSHLEFMSNNFESSKNFRKELFDQKLAENFEEKNYLDFQNDLIDFSSISHFMIDFNKIVARIFRKFHNQEIRKIKPTTIKTNLKISPVSSSALSTVFPNHVNRLSRKIEESFLSTLSNLERKCIQFLNDRIIASCIKKIRKSVYPEIKNTLLIQYGIAGSDDEKTTEISELKCYQNNLIEIVREKLQSFSLDHFERMFQILFPLIIDDDFSLEQIDFIREISRKKILDHCNQWITININSRLIKNDFDNLDNKQVHTVSQKNVSKVSVEDFDLTFNRFQNCITKFRKISINLIENNGLDIDLEGNSLVDLVHEIDHLCEVDAFHQTNQKFFNQIILELSLLVIAYKPETVTDEFIQIFIDFGKKFNVIFPKIISSKFLYQMSCSTKNNQAWDVFIKFLIKIIDNNLYLFEQFEEECLEIVKQDWPLKLLKKFANVIETILNSTKAFANKEEKEILDWLGWFCQQEEEEQ</sequence>
<dbReference type="PANTHER" id="PTHR28678:SF1">
    <property type="entry name" value="CODANIN-1"/>
    <property type="match status" value="1"/>
</dbReference>
<dbReference type="GO" id="GO:0005634">
    <property type="term" value="C:nucleus"/>
    <property type="evidence" value="ECO:0007669"/>
    <property type="project" value="TreeGrafter"/>
</dbReference>
<evidence type="ECO:0000313" key="2">
    <source>
        <dbReference type="EnsemblMetazoa" id="KAF7493660.1"/>
    </source>
</evidence>
<dbReference type="InterPro" id="IPR040031">
    <property type="entry name" value="Codanin-1"/>
</dbReference>
<keyword evidence="3" id="KW-1185">Reference proteome</keyword>
<dbReference type="PANTHER" id="PTHR28678">
    <property type="entry name" value="CODANIN-1"/>
    <property type="match status" value="1"/>
</dbReference>
<name>A0A834RB97_SARSC</name>
<dbReference type="EMBL" id="WVUK01000055">
    <property type="protein sequence ID" value="KAF7493660.1"/>
    <property type="molecule type" value="Genomic_DNA"/>
</dbReference>
<reference evidence="1" key="2">
    <citation type="submission" date="2020-01" db="EMBL/GenBank/DDBJ databases">
        <authorList>
            <person name="Korhonen P.K.K."/>
            <person name="Guangxu M.G."/>
            <person name="Wang T.W."/>
            <person name="Stroehlein A.J.S."/>
            <person name="Young N.D."/>
            <person name="Ang C.-S.A."/>
            <person name="Fernando D.W.F."/>
            <person name="Lu H.L."/>
            <person name="Taylor S.T."/>
            <person name="Ehtesham M.E.M."/>
            <person name="Najaraj S.H.N."/>
            <person name="Harsha G.H.G."/>
            <person name="Madugundu A.M."/>
            <person name="Renuse S.R."/>
            <person name="Holt D.H."/>
            <person name="Pandey A.P."/>
            <person name="Papenfuss A.P."/>
            <person name="Gasser R.B.G."/>
            <person name="Fischer K.F."/>
        </authorList>
    </citation>
    <scope>NUCLEOTIDE SEQUENCE</scope>
    <source>
        <strain evidence="1">SSS_KF_BRIS2020</strain>
    </source>
</reference>
<proteinExistence type="predicted"/>
<dbReference type="AlphaFoldDB" id="A0A834RB97"/>
<evidence type="ECO:0000313" key="1">
    <source>
        <dbReference type="EMBL" id="KAF7493660.1"/>
    </source>
</evidence>
<dbReference type="Proteomes" id="UP000070412">
    <property type="component" value="Unassembled WGS sequence"/>
</dbReference>
<protein>
    <submittedName>
        <fullName evidence="1">Codanin-1</fullName>
    </submittedName>
</protein>
<organism evidence="1">
    <name type="scientific">Sarcoptes scabiei</name>
    <name type="common">Itch mite</name>
    <name type="synonym">Acarus scabiei</name>
    <dbReference type="NCBI Taxonomy" id="52283"/>
    <lineage>
        <taxon>Eukaryota</taxon>
        <taxon>Metazoa</taxon>
        <taxon>Ecdysozoa</taxon>
        <taxon>Arthropoda</taxon>
        <taxon>Chelicerata</taxon>
        <taxon>Arachnida</taxon>
        <taxon>Acari</taxon>
        <taxon>Acariformes</taxon>
        <taxon>Sarcoptiformes</taxon>
        <taxon>Astigmata</taxon>
        <taxon>Psoroptidia</taxon>
        <taxon>Sarcoptoidea</taxon>
        <taxon>Sarcoptidae</taxon>
        <taxon>Sarcoptinae</taxon>
        <taxon>Sarcoptes</taxon>
    </lineage>
</organism>
<gene>
    <name evidence="1" type="ORF">SSS_3160</name>
</gene>
<dbReference type="OrthoDB" id="20982at2759"/>
<accession>A0A834RB97</accession>
<reference evidence="2" key="3">
    <citation type="submission" date="2022-06" db="UniProtKB">
        <authorList>
            <consortium name="EnsemblMetazoa"/>
        </authorList>
    </citation>
    <scope>IDENTIFICATION</scope>
</reference>
<dbReference type="GO" id="GO:0006325">
    <property type="term" value="P:chromatin organization"/>
    <property type="evidence" value="ECO:0007669"/>
    <property type="project" value="TreeGrafter"/>
</dbReference>
<dbReference type="EnsemblMetazoa" id="SSS_3160s_mrna">
    <property type="protein sequence ID" value="KAF7493660.1"/>
    <property type="gene ID" value="SSS_3160"/>
</dbReference>